<dbReference type="InterPro" id="IPR004662">
    <property type="entry name" value="AcgluKinase_fam"/>
</dbReference>
<dbReference type="Gene3D" id="3.40.1160.10">
    <property type="entry name" value="Acetylglutamate kinase-like"/>
    <property type="match status" value="1"/>
</dbReference>
<evidence type="ECO:0000313" key="11">
    <source>
        <dbReference type="EMBL" id="SMD30873.1"/>
    </source>
</evidence>
<comment type="pathway">
    <text evidence="9">Amino-acid biosynthesis; L-arginine biosynthesis.</text>
</comment>
<reference evidence="11 12" key="1">
    <citation type="submission" date="2017-04" db="EMBL/GenBank/DDBJ databases">
        <authorList>
            <person name="Varghese N."/>
            <person name="Submissions S."/>
        </authorList>
    </citation>
    <scope>NUCLEOTIDE SEQUENCE [LARGE SCALE GENOMIC DNA]</scope>
    <source>
        <strain evidence="11 12">DSM 9789</strain>
    </source>
</reference>
<keyword evidence="3 9" id="KW-0028">Amino-acid biosynthesis</keyword>
<protein>
    <recommendedName>
        <fullName evidence="9">Putative [LysW]-aminoadipate/[LysW]-glutamate kinase</fullName>
        <ecNumber evidence="9">2.7.2.17</ecNumber>
        <ecNumber evidence="9">2.7.2.19</ecNumber>
    </recommendedName>
</protein>
<dbReference type="Proteomes" id="UP000192315">
    <property type="component" value="Unassembled WGS sequence"/>
</dbReference>
<dbReference type="GO" id="GO:0005524">
    <property type="term" value="F:ATP binding"/>
    <property type="evidence" value="ECO:0007669"/>
    <property type="project" value="UniProtKB-KW"/>
</dbReference>
<feature type="domain" description="Aspartate/glutamate/uridylate kinase" evidence="10">
    <location>
        <begin position="4"/>
        <end position="240"/>
    </location>
</feature>
<dbReference type="UniPathway" id="UPA00033">
    <property type="reaction ID" value="UER00036"/>
</dbReference>
<feature type="site" description="Transition state stabilizer" evidence="9">
    <location>
        <position position="7"/>
    </location>
</feature>
<evidence type="ECO:0000256" key="4">
    <source>
        <dbReference type="ARBA" id="ARBA00022679"/>
    </source>
</evidence>
<dbReference type="GO" id="GO:0005737">
    <property type="term" value="C:cytoplasm"/>
    <property type="evidence" value="ECO:0007669"/>
    <property type="project" value="UniProtKB-SubCell"/>
</dbReference>
<comment type="caution">
    <text evidence="11">The sequence shown here is derived from an EMBL/GenBank/DDBJ whole genome shotgun (WGS) entry which is preliminary data.</text>
</comment>
<evidence type="ECO:0000256" key="9">
    <source>
        <dbReference type="HAMAP-Rule" id="MF_02082"/>
    </source>
</evidence>
<dbReference type="HAMAP" id="MF_02082">
    <property type="entry name" value="LysZ"/>
    <property type="match status" value="1"/>
</dbReference>
<gene>
    <name evidence="9" type="primary">lysZ</name>
    <name evidence="11" type="ORF">SAMN02745355_0789</name>
</gene>
<evidence type="ECO:0000313" key="12">
    <source>
        <dbReference type="Proteomes" id="UP000192315"/>
    </source>
</evidence>
<dbReference type="CDD" id="cd04251">
    <property type="entry name" value="AAK_NAGK-UC"/>
    <property type="match status" value="1"/>
</dbReference>
<comment type="pathway">
    <text evidence="9">Amino-acid biosynthesis; L-lysine biosynthesis via AAA pathway; L-lysine from L-alpha-aminoadipate (Thermus route): step 2/5.</text>
</comment>
<dbReference type="AlphaFoldDB" id="A0A8G2FWS9"/>
<dbReference type="EC" id="2.7.2.19" evidence="9"/>
<dbReference type="PANTHER" id="PTHR23342">
    <property type="entry name" value="N-ACETYLGLUTAMATE SYNTHASE"/>
    <property type="match status" value="1"/>
</dbReference>
<evidence type="ECO:0000256" key="1">
    <source>
        <dbReference type="ARBA" id="ARBA00022490"/>
    </source>
</evidence>
<dbReference type="NCBIfam" id="NF010662">
    <property type="entry name" value="PRK14058.1-4"/>
    <property type="match status" value="1"/>
</dbReference>
<keyword evidence="6 9" id="KW-0418">Kinase</keyword>
<keyword evidence="8 9" id="KW-0457">Lysine biosynthesis</keyword>
<evidence type="ECO:0000256" key="7">
    <source>
        <dbReference type="ARBA" id="ARBA00022840"/>
    </source>
</evidence>
<dbReference type="EC" id="2.7.2.17" evidence="9"/>
<accession>A0A8G2FWS9</accession>
<dbReference type="UniPathway" id="UPA00068"/>
<keyword evidence="2 9" id="KW-0055">Arginine biosynthesis</keyword>
<dbReference type="InterPro" id="IPR001048">
    <property type="entry name" value="Asp/Glu/Uridylate_kinase"/>
</dbReference>
<evidence type="ECO:0000256" key="6">
    <source>
        <dbReference type="ARBA" id="ARBA00022777"/>
    </source>
</evidence>
<comment type="function">
    <text evidence="9">Involved in both the arginine and lysine biosynthetic pathways. Phosphorylates the LysW-bound precursors glutamate (for arginine biosynthesis), respectively alpha-aminoadipate (for lysine biosynthesis).</text>
</comment>
<evidence type="ECO:0000256" key="8">
    <source>
        <dbReference type="ARBA" id="ARBA00023154"/>
    </source>
</evidence>
<dbReference type="PANTHER" id="PTHR23342:SF0">
    <property type="entry name" value="N-ACETYLGLUTAMATE SYNTHASE, MITOCHONDRIAL"/>
    <property type="match status" value="1"/>
</dbReference>
<dbReference type="InterPro" id="IPR037529">
    <property type="entry name" value="LysZ"/>
</dbReference>
<evidence type="ECO:0000256" key="3">
    <source>
        <dbReference type="ARBA" id="ARBA00022605"/>
    </source>
</evidence>
<keyword evidence="5 9" id="KW-0547">Nucleotide-binding</keyword>
<proteinExistence type="inferred from homology"/>
<dbReference type="SUPFAM" id="SSF53633">
    <property type="entry name" value="Carbamate kinase-like"/>
    <property type="match status" value="1"/>
</dbReference>
<feature type="binding site" evidence="9">
    <location>
        <position position="63"/>
    </location>
    <ligand>
        <name>substrate</name>
    </ligand>
</feature>
<dbReference type="GO" id="GO:0003991">
    <property type="term" value="F:acetylglutamate kinase activity"/>
    <property type="evidence" value="ECO:0007669"/>
    <property type="project" value="TreeGrafter"/>
</dbReference>
<evidence type="ECO:0000259" key="10">
    <source>
        <dbReference type="Pfam" id="PF00696"/>
    </source>
</evidence>
<keyword evidence="7 9" id="KW-0067">ATP-binding</keyword>
<dbReference type="GO" id="GO:0019878">
    <property type="term" value="P:lysine biosynthetic process via aminoadipic acid"/>
    <property type="evidence" value="ECO:0007669"/>
    <property type="project" value="UniProtKB-UniRule"/>
</dbReference>
<dbReference type="EMBL" id="FWYE01000002">
    <property type="protein sequence ID" value="SMD30873.1"/>
    <property type="molecule type" value="Genomic_DNA"/>
</dbReference>
<dbReference type="NCBIfam" id="TIGR00761">
    <property type="entry name" value="argB"/>
    <property type="match status" value="1"/>
</dbReference>
<comment type="subcellular location">
    <subcellularLocation>
        <location evidence="9">Cytoplasm</location>
    </subcellularLocation>
</comment>
<feature type="binding site" evidence="9">
    <location>
        <position position="166"/>
    </location>
    <ligand>
        <name>substrate</name>
    </ligand>
</feature>
<feature type="binding site" evidence="9">
    <location>
        <begin position="36"/>
        <end position="37"/>
    </location>
    <ligand>
        <name>substrate</name>
    </ligand>
</feature>
<sequence>MIMQVIKIGGSLVSEILKNNDIINNFDLNGIIVHGGGNYINEFSKKFGMEQRFVTSPQGIRSRYTDKETLEFFIMVMAYINYKICHILENHGIKTVSISGINNRMAEASRKERLVIINERNRKMVIDGGYTGKINKINYDFLKNLVDSGYTPVVSPVAFSVESPLNVDADKMAANIAAALHAERLLIYTNVDGIYINGEKLSKMDIVSLKSMKIGNGMIQKVMAADIAVSSGVREVFIGNPGNIYQGTVVLNEL</sequence>
<dbReference type="GO" id="GO:0042450">
    <property type="term" value="P:L-arginine biosynthetic process via ornithine"/>
    <property type="evidence" value="ECO:0007669"/>
    <property type="project" value="UniProtKB-UniRule"/>
</dbReference>
<dbReference type="PIRSF" id="PIRSF000728">
    <property type="entry name" value="NAGK"/>
    <property type="match status" value="1"/>
</dbReference>
<name>A0A8G2FWS9_PICTO</name>
<comment type="catalytic activity">
    <reaction evidence="9">
        <text>[amino-group carrier protein]-C-terminal-N-(1,4-dicarboxybutan-1-yl)-L-glutamine + ATP = [amino-group carrier protein]-C-terminal-N-(1-carboxy-5-phosphooxy-5-oxopentan-1-yl)-L-glutamine + ADP</text>
        <dbReference type="Rhea" id="RHEA:41944"/>
        <dbReference type="Rhea" id="RHEA-COMP:9694"/>
        <dbReference type="Rhea" id="RHEA-COMP:9712"/>
        <dbReference type="ChEBI" id="CHEBI:30616"/>
        <dbReference type="ChEBI" id="CHEBI:78499"/>
        <dbReference type="ChEBI" id="CHEBI:78503"/>
        <dbReference type="ChEBI" id="CHEBI:456216"/>
        <dbReference type="EC" id="2.7.2.17"/>
    </reaction>
</comment>
<keyword evidence="4 9" id="KW-0808">Transferase</keyword>
<feature type="site" description="Transition state stabilizer" evidence="9">
    <location>
        <position position="221"/>
    </location>
</feature>
<organism evidence="11 12">
    <name type="scientific">Picrophilus torridus (strain ATCC 700027 / DSM 9790 / JCM 10055 / NBRC 100828 / KAW 2/3)</name>
    <dbReference type="NCBI Taxonomy" id="1122961"/>
    <lineage>
        <taxon>Archaea</taxon>
        <taxon>Methanobacteriati</taxon>
        <taxon>Thermoplasmatota</taxon>
        <taxon>Thermoplasmata</taxon>
        <taxon>Thermoplasmatales</taxon>
        <taxon>Picrophilaceae</taxon>
        <taxon>Picrophilus</taxon>
    </lineage>
</organism>
<keyword evidence="12" id="KW-1185">Reference proteome</keyword>
<dbReference type="InterPro" id="IPR036393">
    <property type="entry name" value="AceGlu_kinase-like_sf"/>
</dbReference>
<dbReference type="Pfam" id="PF00696">
    <property type="entry name" value="AA_kinase"/>
    <property type="match status" value="1"/>
</dbReference>
<evidence type="ECO:0000256" key="5">
    <source>
        <dbReference type="ARBA" id="ARBA00022741"/>
    </source>
</evidence>
<keyword evidence="1 9" id="KW-0963">Cytoplasm</keyword>
<comment type="catalytic activity">
    <reaction evidence="9">
        <text>[amino-group carrier protein]-C-terminal-gamma-(L-glutamyl)-L-glutamate + ATP = [amino-group carrier protein]-C-terminal-gamma-(5-phospho-L-glutamyl)-L-glutamate + ADP</text>
        <dbReference type="Rhea" id="RHEA:52632"/>
        <dbReference type="Rhea" id="RHEA-COMP:13311"/>
        <dbReference type="Rhea" id="RHEA-COMP:13313"/>
        <dbReference type="ChEBI" id="CHEBI:30616"/>
        <dbReference type="ChEBI" id="CHEBI:136714"/>
        <dbReference type="ChEBI" id="CHEBI:136717"/>
        <dbReference type="ChEBI" id="CHEBI:456216"/>
        <dbReference type="EC" id="2.7.2.19"/>
    </reaction>
</comment>
<comment type="similarity">
    <text evidence="9">Belongs to the acetylglutamate kinase family. LysZ subfamily.</text>
</comment>
<evidence type="ECO:0000256" key="2">
    <source>
        <dbReference type="ARBA" id="ARBA00022571"/>
    </source>
</evidence>